<comment type="caution">
    <text evidence="2">The sequence shown here is derived from an EMBL/GenBank/DDBJ whole genome shotgun (WGS) entry which is preliminary data.</text>
</comment>
<organism evidence="2 3">
    <name type="scientific">Platanthera zijinensis</name>
    <dbReference type="NCBI Taxonomy" id="2320716"/>
    <lineage>
        <taxon>Eukaryota</taxon>
        <taxon>Viridiplantae</taxon>
        <taxon>Streptophyta</taxon>
        <taxon>Embryophyta</taxon>
        <taxon>Tracheophyta</taxon>
        <taxon>Spermatophyta</taxon>
        <taxon>Magnoliopsida</taxon>
        <taxon>Liliopsida</taxon>
        <taxon>Asparagales</taxon>
        <taxon>Orchidaceae</taxon>
        <taxon>Orchidoideae</taxon>
        <taxon>Orchideae</taxon>
        <taxon>Orchidinae</taxon>
        <taxon>Platanthera</taxon>
    </lineage>
</organism>
<evidence type="ECO:0000256" key="1">
    <source>
        <dbReference type="SAM" id="Phobius"/>
    </source>
</evidence>
<dbReference type="EMBL" id="JBBWWQ010000014">
    <property type="protein sequence ID" value="KAK8931184.1"/>
    <property type="molecule type" value="Genomic_DNA"/>
</dbReference>
<keyword evidence="1" id="KW-0812">Transmembrane</keyword>
<keyword evidence="1" id="KW-1133">Transmembrane helix</keyword>
<evidence type="ECO:0000313" key="3">
    <source>
        <dbReference type="Proteomes" id="UP001418222"/>
    </source>
</evidence>
<evidence type="ECO:0000313" key="2">
    <source>
        <dbReference type="EMBL" id="KAK8931184.1"/>
    </source>
</evidence>
<sequence length="130" mass="13136">MADAWFLPPILALLYIEEDGGAGYMGGDGEMAGDAGPPKILLVNGFGALASAVGLASRPASGDPWIIEGCFYLVLLLLLLLGLAQLFLYAAAAAGGAAAGRRIRGLVAALSIATAVLLLAIITGCFFGLK</sequence>
<feature type="transmembrane region" description="Helical" evidence="1">
    <location>
        <begin position="69"/>
        <end position="94"/>
    </location>
</feature>
<dbReference type="AlphaFoldDB" id="A0AAP0B778"/>
<gene>
    <name evidence="2" type="ORF">KSP39_PZI016914</name>
</gene>
<keyword evidence="3" id="KW-1185">Reference proteome</keyword>
<proteinExistence type="predicted"/>
<feature type="transmembrane region" description="Helical" evidence="1">
    <location>
        <begin position="40"/>
        <end position="57"/>
    </location>
</feature>
<keyword evidence="1" id="KW-0472">Membrane</keyword>
<dbReference type="Proteomes" id="UP001418222">
    <property type="component" value="Unassembled WGS sequence"/>
</dbReference>
<feature type="transmembrane region" description="Helical" evidence="1">
    <location>
        <begin position="106"/>
        <end position="129"/>
    </location>
</feature>
<accession>A0AAP0B778</accession>
<protein>
    <submittedName>
        <fullName evidence="2">Uncharacterized protein</fullName>
    </submittedName>
</protein>
<reference evidence="2 3" key="1">
    <citation type="journal article" date="2022" name="Nat. Plants">
        <title>Genomes of leafy and leafless Platanthera orchids illuminate the evolution of mycoheterotrophy.</title>
        <authorList>
            <person name="Li M.H."/>
            <person name="Liu K.W."/>
            <person name="Li Z."/>
            <person name="Lu H.C."/>
            <person name="Ye Q.L."/>
            <person name="Zhang D."/>
            <person name="Wang J.Y."/>
            <person name="Li Y.F."/>
            <person name="Zhong Z.M."/>
            <person name="Liu X."/>
            <person name="Yu X."/>
            <person name="Liu D.K."/>
            <person name="Tu X.D."/>
            <person name="Liu B."/>
            <person name="Hao Y."/>
            <person name="Liao X.Y."/>
            <person name="Jiang Y.T."/>
            <person name="Sun W.H."/>
            <person name="Chen J."/>
            <person name="Chen Y.Q."/>
            <person name="Ai Y."/>
            <person name="Zhai J.W."/>
            <person name="Wu S.S."/>
            <person name="Zhou Z."/>
            <person name="Hsiao Y.Y."/>
            <person name="Wu W.L."/>
            <person name="Chen Y.Y."/>
            <person name="Lin Y.F."/>
            <person name="Hsu J.L."/>
            <person name="Li C.Y."/>
            <person name="Wang Z.W."/>
            <person name="Zhao X."/>
            <person name="Zhong W.Y."/>
            <person name="Ma X.K."/>
            <person name="Ma L."/>
            <person name="Huang J."/>
            <person name="Chen G.Z."/>
            <person name="Huang M.Z."/>
            <person name="Huang L."/>
            <person name="Peng D.H."/>
            <person name="Luo Y.B."/>
            <person name="Zou S.Q."/>
            <person name="Chen S.P."/>
            <person name="Lan S."/>
            <person name="Tsai W.C."/>
            <person name="Van de Peer Y."/>
            <person name="Liu Z.J."/>
        </authorList>
    </citation>
    <scope>NUCLEOTIDE SEQUENCE [LARGE SCALE GENOMIC DNA]</scope>
    <source>
        <strain evidence="2">Lor287</strain>
    </source>
</reference>
<name>A0AAP0B778_9ASPA</name>